<reference evidence="1" key="1">
    <citation type="submission" date="2018-06" db="EMBL/GenBank/DDBJ databases">
        <authorList>
            <person name="Zhirakovskaya E."/>
        </authorList>
    </citation>
    <scope>NUCLEOTIDE SEQUENCE</scope>
</reference>
<dbReference type="AlphaFoldDB" id="A0A3B0YLJ0"/>
<proteinExistence type="predicted"/>
<organism evidence="1">
    <name type="scientific">hydrothermal vent metagenome</name>
    <dbReference type="NCBI Taxonomy" id="652676"/>
    <lineage>
        <taxon>unclassified sequences</taxon>
        <taxon>metagenomes</taxon>
        <taxon>ecological metagenomes</taxon>
    </lineage>
</organism>
<name>A0A3B0YLJ0_9ZZZZ</name>
<sequence length="598" mass="66866">MQLSVPNRTSPKSGSFDSNPVSVKDWIDHLPMANVGETTKLLFEALNDLNHQDIPAQQRFKTLELLQKPIRYVTDHMKKHVIGRPLPPMMKNLKIAHLSREITHALATGYKVLVMEQIAGVGRKDKKLLLTAIHRSVKLLGLVLLKAYQVYEPYPEAVWLEINSLYRYAESNGLHRSKVLDAVATLQHNSTVADIYKQILLLALACPYRLRHGEADEIYNALEDWASFCDLKTFGQQPKALFAANLDADEPPSYLVLRDSNENQGTIRTLDTGRLAEHIRSATSEGRSKRPTVVKPATLRHLMLAWGVMPKRRYSRVKDQSRVIVSMGLSSIHYFVSGEVAFNQAPVSEECHTDLKGNQEQALRIEEPARYGAQNVQTDNNSLPDVWEMDYRIEGEASPSDLQTAVARAASGMQLNPSHRTQNWKMVNISAGGYCLLWDNLETTRAQVGELLGIREESDPNTFHWRLGVIRWLKFADKRGLDLGVQMLSPGAVAIAGRPDQRGAKDDAFTRGLLLPEIVTLQQSATLLLPSPPFRVGDTAIVNCHGKNVRVELTKLVENTGSFAQFQFTAMGEVKPSAQKKAAAKPVSNDFDDVWELL</sequence>
<evidence type="ECO:0000313" key="1">
    <source>
        <dbReference type="EMBL" id="VAW76427.1"/>
    </source>
</evidence>
<evidence type="ECO:0008006" key="2">
    <source>
        <dbReference type="Google" id="ProtNLM"/>
    </source>
</evidence>
<accession>A0A3B0YLJ0</accession>
<gene>
    <name evidence="1" type="ORF">MNBD_GAMMA15-1720</name>
</gene>
<protein>
    <recommendedName>
        <fullName evidence="2">DnaK-related protein</fullName>
    </recommendedName>
</protein>
<dbReference type="EMBL" id="UOFN01000059">
    <property type="protein sequence ID" value="VAW76427.1"/>
    <property type="molecule type" value="Genomic_DNA"/>
</dbReference>